<comment type="caution">
    <text evidence="3">The sequence shown here is derived from an EMBL/GenBank/DDBJ whole genome shotgun (WGS) entry which is preliminary data.</text>
</comment>
<dbReference type="SUPFAM" id="SSF53850">
    <property type="entry name" value="Periplasmic binding protein-like II"/>
    <property type="match status" value="1"/>
</dbReference>
<sequence>MSSTADFGTRRAARIRRVLGVAAAASVGLSLAACGGSSARGGGGGKADGSATVTIGIASDPGTLSPTAALAGTAILMIGYAYDRLIHISNDGKLSPGVAEKWTATTTSATFTIRAGVTCQDGTPLTAADVAAEYNYIADPKNASPLLGVVVPATAKATADTAARTVSVTTQVPAPFIVEMTQLLPLVCQKNLADPAALAKTTNASGPYQLTQAVPGDHYTYTKRAGYSWGPGGATDADMPTTVIFKVVANPSTAANMLLSGQLNIAQINGPDTQRLDGARVGKKSTLTPFGFITFNEAAGHDTADPAVRKALVEALDLKQIGSVATGGTGQPATTIGEVAPSPCTGDSVTGNLPAHDPAQAAADLTAAGWTKGGGGWTKDGKQLTVTQLHSSQLGPDAAASYELAAKQWTDFGVKVQDKAVDATTTVTTLASGGYDVSWIPVSVPLPDQLARFYDGPTPPNGTNFGAIANPDYTSLSKQAMAVAGKAGCPLWQQADTALVKRVDVVPIVDSLIGWYGKGVSYDVDGSGPIPSSLRAGS</sequence>
<gene>
    <name evidence="3" type="ORF">KGQ19_16190</name>
</gene>
<organism evidence="3 4">
    <name type="scientific">Catenulispora pinistramenti</name>
    <dbReference type="NCBI Taxonomy" id="2705254"/>
    <lineage>
        <taxon>Bacteria</taxon>
        <taxon>Bacillati</taxon>
        <taxon>Actinomycetota</taxon>
        <taxon>Actinomycetes</taxon>
        <taxon>Catenulisporales</taxon>
        <taxon>Catenulisporaceae</taxon>
        <taxon>Catenulispora</taxon>
    </lineage>
</organism>
<dbReference type="RefSeq" id="WP_212009994.1">
    <property type="nucleotide sequence ID" value="NZ_JAAFYZ010000048.1"/>
</dbReference>
<protein>
    <submittedName>
        <fullName evidence="3">ABC transporter substrate-binding protein</fullName>
    </submittedName>
</protein>
<feature type="signal peptide" evidence="1">
    <location>
        <begin position="1"/>
        <end position="32"/>
    </location>
</feature>
<evidence type="ECO:0000313" key="4">
    <source>
        <dbReference type="Proteomes" id="UP000730482"/>
    </source>
</evidence>
<feature type="domain" description="Solute-binding protein family 5" evidence="2">
    <location>
        <begin position="93"/>
        <end position="448"/>
    </location>
</feature>
<dbReference type="PANTHER" id="PTHR30290">
    <property type="entry name" value="PERIPLASMIC BINDING COMPONENT OF ABC TRANSPORTER"/>
    <property type="match status" value="1"/>
</dbReference>
<evidence type="ECO:0000313" key="3">
    <source>
        <dbReference type="EMBL" id="MBS2548407.1"/>
    </source>
</evidence>
<dbReference type="Gene3D" id="3.40.190.10">
    <property type="entry name" value="Periplasmic binding protein-like II"/>
    <property type="match status" value="1"/>
</dbReference>
<name>A0ABS5KQT6_9ACTN</name>
<dbReference type="Gene3D" id="3.10.105.10">
    <property type="entry name" value="Dipeptide-binding Protein, Domain 3"/>
    <property type="match status" value="1"/>
</dbReference>
<feature type="chain" id="PRO_5046230425" evidence="1">
    <location>
        <begin position="33"/>
        <end position="538"/>
    </location>
</feature>
<reference evidence="3 4" key="1">
    <citation type="submission" date="2020-02" db="EMBL/GenBank/DDBJ databases">
        <title>Acidophilic actinobacteria isolated from forest soil.</title>
        <authorList>
            <person name="Golinska P."/>
        </authorList>
    </citation>
    <scope>NUCLEOTIDE SEQUENCE [LARGE SCALE GENOMIC DNA]</scope>
    <source>
        <strain evidence="3 4">NL8</strain>
    </source>
</reference>
<proteinExistence type="predicted"/>
<dbReference type="InterPro" id="IPR000914">
    <property type="entry name" value="SBP_5_dom"/>
</dbReference>
<dbReference type="InterPro" id="IPR039424">
    <property type="entry name" value="SBP_5"/>
</dbReference>
<dbReference type="Proteomes" id="UP000730482">
    <property type="component" value="Unassembled WGS sequence"/>
</dbReference>
<dbReference type="InterPro" id="IPR030678">
    <property type="entry name" value="Peptide/Ni-bd"/>
</dbReference>
<evidence type="ECO:0000259" key="2">
    <source>
        <dbReference type="Pfam" id="PF00496"/>
    </source>
</evidence>
<dbReference type="Pfam" id="PF00496">
    <property type="entry name" value="SBP_bac_5"/>
    <property type="match status" value="1"/>
</dbReference>
<dbReference type="EMBL" id="JAAFYZ010000048">
    <property type="protein sequence ID" value="MBS2548407.1"/>
    <property type="molecule type" value="Genomic_DNA"/>
</dbReference>
<keyword evidence="1" id="KW-0732">Signal</keyword>
<dbReference type="PIRSF" id="PIRSF002741">
    <property type="entry name" value="MppA"/>
    <property type="match status" value="1"/>
</dbReference>
<accession>A0ABS5KQT6</accession>
<keyword evidence="4" id="KW-1185">Reference proteome</keyword>
<evidence type="ECO:0000256" key="1">
    <source>
        <dbReference type="SAM" id="SignalP"/>
    </source>
</evidence>
<dbReference type="CDD" id="cd00995">
    <property type="entry name" value="PBP2_NikA_DppA_OppA_like"/>
    <property type="match status" value="1"/>
</dbReference>